<protein>
    <submittedName>
        <fullName evidence="2">Uncharacterized protein</fullName>
    </submittedName>
</protein>
<dbReference type="AlphaFoldDB" id="A0A7Z0J4Q3"/>
<comment type="caution">
    <text evidence="2">The sequence shown here is derived from an EMBL/GenBank/DDBJ whole genome shotgun (WGS) entry which is preliminary data.</text>
</comment>
<proteinExistence type="predicted"/>
<reference evidence="2 3" key="1">
    <citation type="submission" date="2020-07" db="EMBL/GenBank/DDBJ databases">
        <title>Sequencing the genomes of 1000 actinobacteria strains.</title>
        <authorList>
            <person name="Klenk H.-P."/>
        </authorList>
    </citation>
    <scope>NUCLEOTIDE SEQUENCE [LARGE SCALE GENOMIC DNA]</scope>
    <source>
        <strain evidence="2 3">DSM 15664</strain>
    </source>
</reference>
<keyword evidence="1" id="KW-1133">Transmembrane helix</keyword>
<feature type="transmembrane region" description="Helical" evidence="1">
    <location>
        <begin position="6"/>
        <end position="24"/>
    </location>
</feature>
<sequence length="66" mass="7360">MAPWLIILIGTVVFVGGIIGSFRYRTIHKRFFQGHIFQDAPPEFLLLPLWGGAGIGGVFILMGIFR</sequence>
<name>A0A7Z0J4Q3_9MICC</name>
<keyword evidence="1" id="KW-0812">Transmembrane</keyword>
<keyword evidence="1" id="KW-0472">Membrane</keyword>
<evidence type="ECO:0000313" key="2">
    <source>
        <dbReference type="EMBL" id="NYJ18124.1"/>
    </source>
</evidence>
<organism evidence="2 3">
    <name type="scientific">Nesterenkonia sandarakina</name>
    <dbReference type="NCBI Taxonomy" id="272918"/>
    <lineage>
        <taxon>Bacteria</taxon>
        <taxon>Bacillati</taxon>
        <taxon>Actinomycetota</taxon>
        <taxon>Actinomycetes</taxon>
        <taxon>Micrococcales</taxon>
        <taxon>Micrococcaceae</taxon>
        <taxon>Nesterenkonia</taxon>
    </lineage>
</organism>
<gene>
    <name evidence="2" type="ORF">HNR11_002714</name>
</gene>
<feature type="transmembrane region" description="Helical" evidence="1">
    <location>
        <begin position="44"/>
        <end position="65"/>
    </location>
</feature>
<dbReference type="Proteomes" id="UP000560069">
    <property type="component" value="Unassembled WGS sequence"/>
</dbReference>
<accession>A0A7Z0J4Q3</accession>
<evidence type="ECO:0000256" key="1">
    <source>
        <dbReference type="SAM" id="Phobius"/>
    </source>
</evidence>
<keyword evidence="3" id="KW-1185">Reference proteome</keyword>
<evidence type="ECO:0000313" key="3">
    <source>
        <dbReference type="Proteomes" id="UP000560069"/>
    </source>
</evidence>
<dbReference type="EMBL" id="JACCFQ010000002">
    <property type="protein sequence ID" value="NYJ18124.1"/>
    <property type="molecule type" value="Genomic_DNA"/>
</dbReference>